<dbReference type="PANTHER" id="PTHR24093:SF369">
    <property type="entry name" value="CALCIUM-TRANSPORTING ATPASE"/>
    <property type="match status" value="1"/>
</dbReference>
<reference evidence="6 7" key="1">
    <citation type="journal article" date="2013" name="BMC Genomics">
        <title>Reconstruction of the lipid metabolism for the microalga Monoraphidium neglectum from its genome sequence reveals characteristics suitable for biofuel production.</title>
        <authorList>
            <person name="Bogen C."/>
            <person name="Al-Dilaimi A."/>
            <person name="Albersmeier A."/>
            <person name="Wichmann J."/>
            <person name="Grundmann M."/>
            <person name="Rupp O."/>
            <person name="Lauersen K.J."/>
            <person name="Blifernez-Klassen O."/>
            <person name="Kalinowski J."/>
            <person name="Goesmann A."/>
            <person name="Mussgnug J.H."/>
            <person name="Kruse O."/>
        </authorList>
    </citation>
    <scope>NUCLEOTIDE SEQUENCE [LARGE SCALE GENOMIC DNA]</scope>
    <source>
        <strain evidence="6 7">SAG 48.87</strain>
    </source>
</reference>
<evidence type="ECO:0000256" key="4">
    <source>
        <dbReference type="SAM" id="Phobius"/>
    </source>
</evidence>
<keyword evidence="4" id="KW-0812">Transmembrane</keyword>
<comment type="subcellular location">
    <subcellularLocation>
        <location evidence="1">Endomembrane system</location>
        <topology evidence="1">Multi-pass membrane protein</topology>
    </subcellularLocation>
</comment>
<dbReference type="Gene3D" id="1.20.1110.10">
    <property type="entry name" value="Calcium-transporting ATPase, transmembrane domain"/>
    <property type="match status" value="1"/>
</dbReference>
<keyword evidence="2" id="KW-0479">Metal-binding</keyword>
<dbReference type="GO" id="GO:0005886">
    <property type="term" value="C:plasma membrane"/>
    <property type="evidence" value="ECO:0007669"/>
    <property type="project" value="TreeGrafter"/>
</dbReference>
<feature type="non-terminal residue" evidence="6">
    <location>
        <position position="1"/>
    </location>
</feature>
<evidence type="ECO:0000259" key="5">
    <source>
        <dbReference type="Pfam" id="PF00689"/>
    </source>
</evidence>
<dbReference type="EMBL" id="KK103504">
    <property type="protein sequence ID" value="KIY95446.1"/>
    <property type="molecule type" value="Genomic_DNA"/>
</dbReference>
<evidence type="ECO:0000256" key="2">
    <source>
        <dbReference type="ARBA" id="ARBA00022723"/>
    </source>
</evidence>
<dbReference type="AlphaFoldDB" id="A0A0D2M1X6"/>
<dbReference type="Pfam" id="PF00689">
    <property type="entry name" value="Cation_ATPase_C"/>
    <property type="match status" value="1"/>
</dbReference>
<protein>
    <recommendedName>
        <fullName evidence="5">Cation-transporting P-type ATPase C-terminal domain-containing protein</fullName>
    </recommendedName>
</protein>
<keyword evidence="4" id="KW-0472">Membrane</keyword>
<dbReference type="GeneID" id="25729888"/>
<dbReference type="KEGG" id="mng:MNEG_12518"/>
<feature type="transmembrane region" description="Helical" evidence="4">
    <location>
        <begin position="25"/>
        <end position="43"/>
    </location>
</feature>
<dbReference type="GO" id="GO:0046872">
    <property type="term" value="F:metal ion binding"/>
    <property type="evidence" value="ECO:0007669"/>
    <property type="project" value="UniProtKB-KW"/>
</dbReference>
<dbReference type="PANTHER" id="PTHR24093">
    <property type="entry name" value="CATION TRANSPORTING ATPASE"/>
    <property type="match status" value="1"/>
</dbReference>
<dbReference type="GO" id="GO:0012505">
    <property type="term" value="C:endomembrane system"/>
    <property type="evidence" value="ECO:0007669"/>
    <property type="project" value="UniProtKB-SubCell"/>
</dbReference>
<dbReference type="OrthoDB" id="3352408at2759"/>
<keyword evidence="7" id="KW-1185">Reference proteome</keyword>
<sequence length="130" mass="13729">IFNEINARRLNDELNVFEGLHRSPIFIGVLAITVGLQIIIMMTPMGRFFKVIPINGTEWGVSVAIGAFAVVVSVLTRAISQLLVRLGFEPQWRWGRARKGATAANGGANGAGQAELAKLEGGAAKGAASA</sequence>
<organism evidence="6 7">
    <name type="scientific">Monoraphidium neglectum</name>
    <dbReference type="NCBI Taxonomy" id="145388"/>
    <lineage>
        <taxon>Eukaryota</taxon>
        <taxon>Viridiplantae</taxon>
        <taxon>Chlorophyta</taxon>
        <taxon>core chlorophytes</taxon>
        <taxon>Chlorophyceae</taxon>
        <taxon>CS clade</taxon>
        <taxon>Sphaeropleales</taxon>
        <taxon>Selenastraceae</taxon>
        <taxon>Monoraphidium</taxon>
    </lineage>
</organism>
<feature type="domain" description="Cation-transporting P-type ATPase C-terminal" evidence="5">
    <location>
        <begin position="1"/>
        <end position="76"/>
    </location>
</feature>
<keyword evidence="4" id="KW-1133">Transmembrane helix</keyword>
<dbReference type="InterPro" id="IPR006068">
    <property type="entry name" value="ATPase_P-typ_cation-transptr_C"/>
</dbReference>
<dbReference type="STRING" id="145388.A0A0D2M1X6"/>
<feature type="transmembrane region" description="Helical" evidence="4">
    <location>
        <begin position="63"/>
        <end position="88"/>
    </location>
</feature>
<dbReference type="InterPro" id="IPR023298">
    <property type="entry name" value="ATPase_P-typ_TM_dom_sf"/>
</dbReference>
<proteinExistence type="predicted"/>
<accession>A0A0D2M1X6</accession>
<evidence type="ECO:0000313" key="6">
    <source>
        <dbReference type="EMBL" id="KIY95446.1"/>
    </source>
</evidence>
<evidence type="ECO:0000256" key="1">
    <source>
        <dbReference type="ARBA" id="ARBA00004127"/>
    </source>
</evidence>
<dbReference type="SUPFAM" id="SSF81665">
    <property type="entry name" value="Calcium ATPase, transmembrane domain M"/>
    <property type="match status" value="1"/>
</dbReference>
<dbReference type="Proteomes" id="UP000054498">
    <property type="component" value="Unassembled WGS sequence"/>
</dbReference>
<evidence type="ECO:0000256" key="3">
    <source>
        <dbReference type="ARBA" id="ARBA00022842"/>
    </source>
</evidence>
<gene>
    <name evidence="6" type="ORF">MNEG_12518</name>
</gene>
<keyword evidence="3" id="KW-0460">Magnesium</keyword>
<dbReference type="RefSeq" id="XP_013894466.1">
    <property type="nucleotide sequence ID" value="XM_014039012.1"/>
</dbReference>
<dbReference type="GO" id="GO:0005388">
    <property type="term" value="F:P-type calcium transporter activity"/>
    <property type="evidence" value="ECO:0007669"/>
    <property type="project" value="TreeGrafter"/>
</dbReference>
<evidence type="ECO:0000313" key="7">
    <source>
        <dbReference type="Proteomes" id="UP000054498"/>
    </source>
</evidence>
<name>A0A0D2M1X6_9CHLO</name>